<dbReference type="PRINTS" id="PR00112">
    <property type="entry name" value="ACYLPHPHTASE"/>
</dbReference>
<dbReference type="Gene3D" id="3.30.70.100">
    <property type="match status" value="1"/>
</dbReference>
<gene>
    <name evidence="3" type="primary">yccX</name>
    <name evidence="3" type="ORF">KBTEX_00792</name>
</gene>
<dbReference type="InterPro" id="IPR017968">
    <property type="entry name" value="Acylphosphatase_CS"/>
</dbReference>
<dbReference type="InterPro" id="IPR020456">
    <property type="entry name" value="Acylphosphatase"/>
</dbReference>
<name>A0A5B8RAD4_9ZZZZ</name>
<dbReference type="PROSITE" id="PS00151">
    <property type="entry name" value="ACYLPHOSPHATASE_2"/>
    <property type="match status" value="1"/>
</dbReference>
<dbReference type="PANTHER" id="PTHR47268:SF4">
    <property type="entry name" value="ACYLPHOSPHATASE"/>
    <property type="match status" value="1"/>
</dbReference>
<dbReference type="GO" id="GO:0003998">
    <property type="term" value="F:acylphosphatase activity"/>
    <property type="evidence" value="ECO:0007669"/>
    <property type="project" value="UniProtKB-EC"/>
</dbReference>
<dbReference type="SUPFAM" id="SSF54975">
    <property type="entry name" value="Acylphosphatase/BLUF domain-like"/>
    <property type="match status" value="1"/>
</dbReference>
<dbReference type="PANTHER" id="PTHR47268">
    <property type="entry name" value="ACYLPHOSPHATASE"/>
    <property type="match status" value="1"/>
</dbReference>
<dbReference type="Pfam" id="PF00708">
    <property type="entry name" value="Acylphosphatase"/>
    <property type="match status" value="1"/>
</dbReference>
<organism evidence="3">
    <name type="scientific">uncultured organism</name>
    <dbReference type="NCBI Taxonomy" id="155900"/>
    <lineage>
        <taxon>unclassified sequences</taxon>
        <taxon>environmental samples</taxon>
    </lineage>
</organism>
<sequence length="88" mass="9664">MENRAWRVYGRVQGVFFRASARQEALRLGLDGYARNLPDGSVEVAARGEAAALDALAQWLRDGPQHARVSALEPVTPPSRIDEGFDTL</sequence>
<keyword evidence="3" id="KW-0378">Hydrolase</keyword>
<feature type="region of interest" description="Disordered" evidence="1">
    <location>
        <begin position="68"/>
        <end position="88"/>
    </location>
</feature>
<dbReference type="InterPro" id="IPR036046">
    <property type="entry name" value="Acylphosphatase-like_dom_sf"/>
</dbReference>
<dbReference type="EC" id="3.6.1.7" evidence="3"/>
<evidence type="ECO:0000256" key="1">
    <source>
        <dbReference type="SAM" id="MobiDB-lite"/>
    </source>
</evidence>
<feature type="domain" description="Acylphosphatase-like" evidence="2">
    <location>
        <begin position="3"/>
        <end position="88"/>
    </location>
</feature>
<dbReference type="PROSITE" id="PS00150">
    <property type="entry name" value="ACYLPHOSPHATASE_1"/>
    <property type="match status" value="1"/>
</dbReference>
<dbReference type="AlphaFoldDB" id="A0A5B8RAD4"/>
<dbReference type="InterPro" id="IPR001792">
    <property type="entry name" value="Acylphosphatase-like_dom"/>
</dbReference>
<dbReference type="PROSITE" id="PS51160">
    <property type="entry name" value="ACYLPHOSPHATASE_3"/>
    <property type="match status" value="1"/>
</dbReference>
<proteinExistence type="predicted"/>
<evidence type="ECO:0000259" key="2">
    <source>
        <dbReference type="PROSITE" id="PS51160"/>
    </source>
</evidence>
<evidence type="ECO:0000313" key="3">
    <source>
        <dbReference type="EMBL" id="QEA04484.1"/>
    </source>
</evidence>
<dbReference type="EMBL" id="MN079084">
    <property type="protein sequence ID" value="QEA04484.1"/>
    <property type="molecule type" value="Genomic_DNA"/>
</dbReference>
<reference evidence="3" key="1">
    <citation type="submission" date="2019-06" db="EMBL/GenBank/DDBJ databases">
        <authorList>
            <person name="Murdoch R.W."/>
            <person name="Fathepure B."/>
        </authorList>
    </citation>
    <scope>NUCLEOTIDE SEQUENCE</scope>
</reference>
<accession>A0A5B8RAD4</accession>
<protein>
    <submittedName>
        <fullName evidence="3">Acylphosphatase</fullName>
        <ecNumber evidence="3">3.6.1.7</ecNumber>
    </submittedName>
</protein>